<evidence type="ECO:0000313" key="2">
    <source>
        <dbReference type="EMBL" id="MBT0768305.1"/>
    </source>
</evidence>
<keyword evidence="3" id="KW-1185">Reference proteome</keyword>
<dbReference type="EMBL" id="JAHBAY010000002">
    <property type="protein sequence ID" value="MBT0768305.1"/>
    <property type="molecule type" value="Genomic_DNA"/>
</dbReference>
<evidence type="ECO:0000313" key="3">
    <source>
        <dbReference type="Proteomes" id="UP001197247"/>
    </source>
</evidence>
<dbReference type="Proteomes" id="UP001197247">
    <property type="component" value="Unassembled WGS sequence"/>
</dbReference>
<feature type="region of interest" description="Disordered" evidence="1">
    <location>
        <begin position="324"/>
        <end position="346"/>
    </location>
</feature>
<dbReference type="RefSeq" id="WP_214154605.1">
    <property type="nucleotide sequence ID" value="NZ_JAHBAY010000002.1"/>
</dbReference>
<organism evidence="2 3">
    <name type="scientific">Kineosporia corallincola</name>
    <dbReference type="NCBI Taxonomy" id="2835133"/>
    <lineage>
        <taxon>Bacteria</taxon>
        <taxon>Bacillati</taxon>
        <taxon>Actinomycetota</taxon>
        <taxon>Actinomycetes</taxon>
        <taxon>Kineosporiales</taxon>
        <taxon>Kineosporiaceae</taxon>
        <taxon>Kineosporia</taxon>
    </lineage>
</organism>
<reference evidence="2 3" key="1">
    <citation type="submission" date="2021-05" db="EMBL/GenBank/DDBJ databases">
        <title>Kineosporia and Streptomyces sp. nov. two new marine actinobacteria isolated from Coral.</title>
        <authorList>
            <person name="Buangrab K."/>
            <person name="Sutthacheep M."/>
            <person name="Yeemin T."/>
            <person name="Harunari E."/>
            <person name="Igarashi Y."/>
            <person name="Kanchanasin P."/>
            <person name="Tanasupawat S."/>
            <person name="Phongsopitanun W."/>
        </authorList>
    </citation>
    <scope>NUCLEOTIDE SEQUENCE [LARGE SCALE GENOMIC DNA]</scope>
    <source>
        <strain evidence="2 3">J2-2</strain>
    </source>
</reference>
<comment type="caution">
    <text evidence="2">The sequence shown here is derived from an EMBL/GenBank/DDBJ whole genome shotgun (WGS) entry which is preliminary data.</text>
</comment>
<protein>
    <recommendedName>
        <fullName evidence="4">KAP family P-loop domain-containing protein</fullName>
    </recommendedName>
</protein>
<gene>
    <name evidence="2" type="ORF">KIH74_05185</name>
</gene>
<sequence length="685" mass="76441">MGDRTALERRQGTFRLLDALIGLPVVRGRRTPVSPPVLVVSDWRGGGKTAVLEWLSEVLEARRIPFAQLDLARNRPATEREIVFAAAYQVSRDWGRPYRNIGFARLGTVRQVMDMTLSVDPQADRKGARGEIERKLQSNRLPMSVLRGEFADAAGALVGKAVRGLGPLGPFADLIMAVARLVPEWLLGRLRGFRLGRQVVLGRRYTWFDARTAGRGPGHPADVLVDLYQRTRPAVRNRTDNVEHVDKLVREAFLADLTEHFSGRRARRLLAYGCVLMLDNADDLTGRRFVTDLAETLSASTPLTPLTVVVTDHGENAYGEGVIDLGSDADEKPWQPRPTRPQDPDTRIGLRRLAALERPDVGVVLEQEGVPGGGTRVTHRLMHELTDGHPLGTRRVAEALHRASARDGGGSWDPEHLGWPRRILALPVHDGAGQGESLRDWLLGELTSDLTPDGTGTRRPAHDLDTLVTWAPAADRSEVEALAALIGRRESYLLDYRDKVLGPGRGVTAAVARRVLLERLATRDARRNDSWDSVFRALARAGRRTPEREVACRVSLGEVRPAATYLAGRLGADPPADWLARLHRIAAAPHRPLTPEVPPIEEFHRRSEMFDEELGQDQGPPLLRVAGIWLIALWIAQDRLAGAHRRYLYDQMIRQLAAVRIDSRTDNTPFDREENRYKEERDFWP</sequence>
<evidence type="ECO:0008006" key="4">
    <source>
        <dbReference type="Google" id="ProtNLM"/>
    </source>
</evidence>
<evidence type="ECO:0000256" key="1">
    <source>
        <dbReference type="SAM" id="MobiDB-lite"/>
    </source>
</evidence>
<proteinExistence type="predicted"/>
<accession>A0ABS5TB48</accession>
<feature type="compositionally biased region" description="Basic and acidic residues" evidence="1">
    <location>
        <begin position="329"/>
        <end position="346"/>
    </location>
</feature>
<name>A0ABS5TB48_9ACTN</name>